<dbReference type="AlphaFoldDB" id="A0AAW0UKE8"/>
<protein>
    <submittedName>
        <fullName evidence="1">Uncharacterized protein</fullName>
    </submittedName>
</protein>
<proteinExistence type="predicted"/>
<evidence type="ECO:0000313" key="1">
    <source>
        <dbReference type="EMBL" id="KAK8399941.1"/>
    </source>
</evidence>
<gene>
    <name evidence="1" type="ORF">O3P69_002971</name>
</gene>
<comment type="caution">
    <text evidence="1">The sequence shown here is derived from an EMBL/GenBank/DDBJ whole genome shotgun (WGS) entry which is preliminary data.</text>
</comment>
<organism evidence="1 2">
    <name type="scientific">Scylla paramamosain</name>
    <name type="common">Mud crab</name>
    <dbReference type="NCBI Taxonomy" id="85552"/>
    <lineage>
        <taxon>Eukaryota</taxon>
        <taxon>Metazoa</taxon>
        <taxon>Ecdysozoa</taxon>
        <taxon>Arthropoda</taxon>
        <taxon>Crustacea</taxon>
        <taxon>Multicrustacea</taxon>
        <taxon>Malacostraca</taxon>
        <taxon>Eumalacostraca</taxon>
        <taxon>Eucarida</taxon>
        <taxon>Decapoda</taxon>
        <taxon>Pleocyemata</taxon>
        <taxon>Brachyura</taxon>
        <taxon>Eubrachyura</taxon>
        <taxon>Portunoidea</taxon>
        <taxon>Portunidae</taxon>
        <taxon>Portuninae</taxon>
        <taxon>Scylla</taxon>
    </lineage>
</organism>
<sequence length="152" mass="16578">MEFYKVLYEIRLRTAAAGLSVSGGSGWIRHTTGDDERRCGDGRATLIGGRVVVTAMAQDSLTSSHSRPATIRTMVASPEAASHTADVQQVKVKNISKQRSGAEDTTHMQVLNFHPVLGQVKSFGRTEATHSLAAQNFEEQYWMLPGAIFTDL</sequence>
<reference evidence="1 2" key="1">
    <citation type="submission" date="2023-03" db="EMBL/GenBank/DDBJ databases">
        <title>High-quality genome of Scylla paramamosain provides insights in environmental adaptation.</title>
        <authorList>
            <person name="Zhang L."/>
        </authorList>
    </citation>
    <scope>NUCLEOTIDE SEQUENCE [LARGE SCALE GENOMIC DNA]</scope>
    <source>
        <strain evidence="1">LZ_2023a</strain>
        <tissue evidence="1">Muscle</tissue>
    </source>
</reference>
<dbReference type="EMBL" id="JARAKH010000010">
    <property type="protein sequence ID" value="KAK8399941.1"/>
    <property type="molecule type" value="Genomic_DNA"/>
</dbReference>
<accession>A0AAW0UKE8</accession>
<dbReference type="Proteomes" id="UP001487740">
    <property type="component" value="Unassembled WGS sequence"/>
</dbReference>
<name>A0AAW0UKE8_SCYPA</name>
<keyword evidence="2" id="KW-1185">Reference proteome</keyword>
<evidence type="ECO:0000313" key="2">
    <source>
        <dbReference type="Proteomes" id="UP001487740"/>
    </source>
</evidence>